<dbReference type="AlphaFoldDB" id="A0A4S2M149"/>
<feature type="compositionally biased region" description="Polar residues" evidence="1">
    <location>
        <begin position="778"/>
        <end position="792"/>
    </location>
</feature>
<feature type="region of interest" description="Disordered" evidence="1">
    <location>
        <begin position="93"/>
        <end position="125"/>
    </location>
</feature>
<feature type="region of interest" description="Disordered" evidence="1">
    <location>
        <begin position="227"/>
        <end position="256"/>
    </location>
</feature>
<organism evidence="2 3">
    <name type="scientific">Opisthorchis felineus</name>
    <dbReference type="NCBI Taxonomy" id="147828"/>
    <lineage>
        <taxon>Eukaryota</taxon>
        <taxon>Metazoa</taxon>
        <taxon>Spiralia</taxon>
        <taxon>Lophotrochozoa</taxon>
        <taxon>Platyhelminthes</taxon>
        <taxon>Trematoda</taxon>
        <taxon>Digenea</taxon>
        <taxon>Opisthorchiida</taxon>
        <taxon>Opisthorchiata</taxon>
        <taxon>Opisthorchiidae</taxon>
        <taxon>Opisthorchis</taxon>
    </lineage>
</organism>
<feature type="region of interest" description="Disordered" evidence="1">
    <location>
        <begin position="777"/>
        <end position="830"/>
    </location>
</feature>
<feature type="region of interest" description="Disordered" evidence="1">
    <location>
        <begin position="1"/>
        <end position="23"/>
    </location>
</feature>
<feature type="region of interest" description="Disordered" evidence="1">
    <location>
        <begin position="294"/>
        <end position="363"/>
    </location>
</feature>
<feature type="region of interest" description="Disordered" evidence="1">
    <location>
        <begin position="637"/>
        <end position="673"/>
    </location>
</feature>
<feature type="compositionally biased region" description="Polar residues" evidence="1">
    <location>
        <begin position="813"/>
        <end position="824"/>
    </location>
</feature>
<reference evidence="2 3" key="1">
    <citation type="journal article" date="2019" name="BMC Genomics">
        <title>New insights from Opisthorchis felineus genome: update on genomics of the epidemiologically important liver flukes.</title>
        <authorList>
            <person name="Ershov N.I."/>
            <person name="Mordvinov V.A."/>
            <person name="Prokhortchouk E.B."/>
            <person name="Pakharukova M.Y."/>
            <person name="Gunbin K.V."/>
            <person name="Ustyantsev K."/>
            <person name="Genaev M.A."/>
            <person name="Blinov A.G."/>
            <person name="Mazur A."/>
            <person name="Boulygina E."/>
            <person name="Tsygankova S."/>
            <person name="Khrameeva E."/>
            <person name="Chekanov N."/>
            <person name="Fan G."/>
            <person name="Xiao A."/>
            <person name="Zhang H."/>
            <person name="Xu X."/>
            <person name="Yang H."/>
            <person name="Solovyev V."/>
            <person name="Lee S.M."/>
            <person name="Liu X."/>
            <person name="Afonnikov D.A."/>
            <person name="Skryabin K.G."/>
        </authorList>
    </citation>
    <scope>NUCLEOTIDE SEQUENCE [LARGE SCALE GENOMIC DNA]</scope>
    <source>
        <strain evidence="2">AK-0245</strain>
        <tissue evidence="2">Whole organism</tissue>
    </source>
</reference>
<evidence type="ECO:0000313" key="3">
    <source>
        <dbReference type="Proteomes" id="UP000308267"/>
    </source>
</evidence>
<feature type="region of interest" description="Disordered" evidence="1">
    <location>
        <begin position="700"/>
        <end position="730"/>
    </location>
</feature>
<proteinExistence type="predicted"/>
<dbReference type="EMBL" id="SJOL01006410">
    <property type="protein sequence ID" value="TGZ67558.1"/>
    <property type="molecule type" value="Genomic_DNA"/>
</dbReference>
<feature type="compositionally biased region" description="Polar residues" evidence="1">
    <location>
        <begin position="93"/>
        <end position="113"/>
    </location>
</feature>
<feature type="region of interest" description="Disordered" evidence="1">
    <location>
        <begin position="421"/>
        <end position="443"/>
    </location>
</feature>
<feature type="compositionally biased region" description="Basic and acidic residues" evidence="1">
    <location>
        <begin position="426"/>
        <end position="435"/>
    </location>
</feature>
<sequence>MSVNANSNAGSTNSVQSNSPERPQAQNIDLNMIARQLAIASSAGTRTPAELPFENLKYADSGRISTDVDQQWHQYLLQLQMQLLRNSAISKSETPTTLNTGENPTGQLLNQAASSNSFSSSSVARGNQSNFTAGVSLSSASTLAPGTTRTSSQTVPTPISETPVMQLGPENMPLPSNVTSCATPNTSFSQAPVDANMVAQLLCSPMLRQPEQLIACLTELLRQQQLRNQQPRPSRTSLSSVTSVPTPATAQSPAVSRQNVISSLGVPLFIATTSAEEQTTNDYVNLFSNLSTVDPKSAPPNPDQAILSNSQHGSHASSLHQDSTFREPLGTIDSSNESQAQSSVESDLRTLDQFDQDSTDRSSMVMRDPALQFGDQEHCQMDATKFMADRHHLLRPRLRAHYRDRFLVRVIRITYQCSCRSNQPTEHTKAPEPKRSTCSGSDCKGNEPRTYVTFQAQLPSISSSFRATIPGNPLSHGTGLRLGFTCSLASRGPALQDFANPKVAERLDAWEQAGNMPGFRCQVLAALHDTVGLILQKVREEGVAAVALDTDYVFYPATGELRPAVSRRRQLSASSDSSVPRMTARSRIYAEPARFVGKHLSSVEKPTEIDTETVTGEREQTVWSEVVSCVETSEYSRRPRTWHQVSESLQCSPRLGESQDRQSTRVAAHGPGPSYTLNIPKSWGDELGQSPLTCNPMVTGHLSRTGSADSWTQPVDNGLRQDGVQTSISGRPRNLVLGHERRQLMHGDQTLSTPVSPTRFLRHRRFANLYLERAGASQARNMSETQMRTAPSSPLPGSRAHHKSTPDADDTKLMTSSVTDNQSPAAERYHSSVDTIVREIANRLQTNPQLPLVVMPTTMNEPDGKEPSSSPLVFQLPHPNSTFVCLPANTTQLPRVVTAPKSGTLVVIPRTNTTTSETGLTVTTYQQPLVVTGPREGYLLIITPDNNFDYIPIGELTRLITPRTQRNTGQTEDTRI</sequence>
<keyword evidence="3" id="KW-1185">Reference proteome</keyword>
<protein>
    <submittedName>
        <fullName evidence="2">Uncharacterized protein</fullName>
    </submittedName>
</protein>
<dbReference type="Proteomes" id="UP000308267">
    <property type="component" value="Unassembled WGS sequence"/>
</dbReference>
<name>A0A4S2M149_OPIFE</name>
<evidence type="ECO:0000256" key="1">
    <source>
        <dbReference type="SAM" id="MobiDB-lite"/>
    </source>
</evidence>
<feature type="compositionally biased region" description="Polar residues" evidence="1">
    <location>
        <begin position="332"/>
        <end position="345"/>
    </location>
</feature>
<evidence type="ECO:0000313" key="2">
    <source>
        <dbReference type="EMBL" id="TGZ67558.1"/>
    </source>
</evidence>
<accession>A0A4S2M149</accession>
<gene>
    <name evidence="2" type="ORF">CRM22_004733</name>
</gene>
<feature type="compositionally biased region" description="Low complexity" evidence="1">
    <location>
        <begin position="227"/>
        <end position="250"/>
    </location>
</feature>
<dbReference type="OrthoDB" id="6285070at2759"/>
<comment type="caution">
    <text evidence="2">The sequence shown here is derived from an EMBL/GenBank/DDBJ whole genome shotgun (WGS) entry which is preliminary data.</text>
</comment>
<feature type="compositionally biased region" description="Polar residues" evidence="1">
    <location>
        <begin position="702"/>
        <end position="715"/>
    </location>
</feature>
<feature type="compositionally biased region" description="Polar residues" evidence="1">
    <location>
        <begin position="306"/>
        <end position="322"/>
    </location>
</feature>